<accession>G0T5K8</accession>
<evidence type="ECO:0000313" key="1">
    <source>
        <dbReference type="EMBL" id="ADO00526.1"/>
    </source>
</evidence>
<reference evidence="1 2" key="1">
    <citation type="journal article" date="2011" name="J. Virol.">
        <title>Genomic and proteomic analysis of invertebrate iridovirus type 9.</title>
        <authorList>
            <person name="Wong C.K."/>
            <person name="Young V.L."/>
            <person name="Kleffmann T."/>
            <person name="Ward V.K."/>
        </authorList>
    </citation>
    <scope>NUCLEOTIDE SEQUENCE [LARGE SCALE GENOMIC DNA]</scope>
</reference>
<name>G0T5K8_IRV9</name>
<proteinExistence type="predicted"/>
<dbReference type="GeneID" id="10963904"/>
<evidence type="ECO:0000313" key="2">
    <source>
        <dbReference type="Proteomes" id="UP000112896"/>
    </source>
</evidence>
<protein>
    <submittedName>
        <fullName evidence="1">Uncharacterized protein</fullName>
    </submittedName>
</protein>
<dbReference type="KEGG" id="vg:10963904"/>
<dbReference type="InterPro" id="IPR043846">
    <property type="entry name" value="DUF5863"/>
</dbReference>
<organismHost>
    <name type="scientific">Wiseana cervinata</name>
    <dbReference type="NCBI Taxonomy" id="107013"/>
</organismHost>
<keyword evidence="2" id="KW-1185">Reference proteome</keyword>
<sequence>MYLIIHETSIASLLKILKAGMLLKSSKIQELGLPTSQGSPTRKLAKDPKVSLVDKNFSDKYDEVDGVYFRLLTINTPIKTNYGGDCVLIFSKNILEDHSFVINTEENFGFCIAEDGIVSEAQFSGEEGMTITNLNNLNLLSKYHFNPYSSEILILDNINLTDLKCIFIKSELLSEKIIDLIGGEGIQMYALD</sequence>
<dbReference type="EMBL" id="GQ918152">
    <property type="protein sequence ID" value="ADO00526.1"/>
    <property type="molecule type" value="Genomic_DNA"/>
</dbReference>
<dbReference type="Pfam" id="PF19181">
    <property type="entry name" value="DUF5863"/>
    <property type="match status" value="1"/>
</dbReference>
<dbReference type="RefSeq" id="YP_004732965.1">
    <property type="nucleotide sequence ID" value="NC_015780.1"/>
</dbReference>
<organism evidence="1 2">
    <name type="scientific">Wiseana iridescent virus</name>
    <name type="common">WIV</name>
    <name type="synonym">Insect iridescent virus type 9</name>
    <dbReference type="NCBI Taxonomy" id="68347"/>
    <lineage>
        <taxon>Viruses</taxon>
        <taxon>Varidnaviria</taxon>
        <taxon>Bamfordvirae</taxon>
        <taxon>Nucleocytoviricota</taxon>
        <taxon>Megaviricetes</taxon>
        <taxon>Pimascovirales</taxon>
        <taxon>Pimascovirales incertae sedis</taxon>
        <taxon>Iridoviridae</taxon>
        <taxon>Betairidovirinae</taxon>
        <taxon>Chloriridovirus</taxon>
        <taxon>Chloriridovirus wiseana1</taxon>
        <taxon>Invertebrate iridescent virus 9</taxon>
    </lineage>
</organism>
<dbReference type="Proteomes" id="UP000112896">
    <property type="component" value="Segment"/>
</dbReference>